<dbReference type="Pfam" id="PF00300">
    <property type="entry name" value="His_Phos_1"/>
    <property type="match status" value="1"/>
</dbReference>
<keyword evidence="1 3" id="KW-0378">Hydrolase</keyword>
<evidence type="ECO:0000256" key="1">
    <source>
        <dbReference type="ARBA" id="ARBA00022801"/>
    </source>
</evidence>
<dbReference type="SUPFAM" id="SSF53254">
    <property type="entry name" value="Phosphoglycerate mutase-like"/>
    <property type="match status" value="1"/>
</dbReference>
<dbReference type="GO" id="GO:0043456">
    <property type="term" value="P:regulation of pentose-phosphate shunt"/>
    <property type="evidence" value="ECO:0007669"/>
    <property type="project" value="TreeGrafter"/>
</dbReference>
<dbReference type="GO" id="GO:0005829">
    <property type="term" value="C:cytosol"/>
    <property type="evidence" value="ECO:0007669"/>
    <property type="project" value="TreeGrafter"/>
</dbReference>
<dbReference type="InterPro" id="IPR029033">
    <property type="entry name" value="His_PPase_superfam"/>
</dbReference>
<dbReference type="SMART" id="SM00855">
    <property type="entry name" value="PGAM"/>
    <property type="match status" value="1"/>
</dbReference>
<dbReference type="CDD" id="cd07067">
    <property type="entry name" value="HP_PGM_like"/>
    <property type="match status" value="1"/>
</dbReference>
<name>A0AAU8NK65_9BACL</name>
<dbReference type="InterPro" id="IPR013078">
    <property type="entry name" value="His_Pase_superF_clade-1"/>
</dbReference>
<dbReference type="PANTHER" id="PTHR46517">
    <property type="entry name" value="FRUCTOSE-2,6-BISPHOSPHATASE TIGAR"/>
    <property type="match status" value="1"/>
</dbReference>
<reference evidence="3" key="1">
    <citation type="submission" date="2024-05" db="EMBL/GenBank/DDBJ databases">
        <title>Draft genome assemblies of 36 bacteria isolated from hibernating arctic ground squirrels.</title>
        <authorList>
            <person name="McKee H."/>
            <person name="Mullen L."/>
            <person name="Drown D.M."/>
            <person name="Duddleston K.N."/>
        </authorList>
    </citation>
    <scope>NUCLEOTIDE SEQUENCE</scope>
    <source>
        <strain evidence="3">AN1007</strain>
    </source>
</reference>
<dbReference type="GO" id="GO:0045820">
    <property type="term" value="P:negative regulation of glycolytic process"/>
    <property type="evidence" value="ECO:0007669"/>
    <property type="project" value="TreeGrafter"/>
</dbReference>
<protein>
    <submittedName>
        <fullName evidence="3">Histidine phosphatase family protein</fullName>
        <ecNumber evidence="3">3.1.3.-</ecNumber>
    </submittedName>
</protein>
<dbReference type="Gene3D" id="3.40.50.1240">
    <property type="entry name" value="Phosphoglycerate mutase-like"/>
    <property type="match status" value="1"/>
</dbReference>
<evidence type="ECO:0000256" key="2">
    <source>
        <dbReference type="PIRSR" id="PIRSR613078-2"/>
    </source>
</evidence>
<dbReference type="InterPro" id="IPR051695">
    <property type="entry name" value="Phosphoglycerate_Mutase"/>
</dbReference>
<proteinExistence type="predicted"/>
<accession>A0AAU8NK65</accession>
<dbReference type="AlphaFoldDB" id="A0AAU8NK65"/>
<feature type="binding site" evidence="2">
    <location>
        <position position="59"/>
    </location>
    <ligand>
        <name>substrate</name>
    </ligand>
</feature>
<gene>
    <name evidence="3" type="ORF">ABXS70_13720</name>
</gene>
<dbReference type="RefSeq" id="WP_342555711.1">
    <property type="nucleotide sequence ID" value="NZ_CP159992.1"/>
</dbReference>
<evidence type="ECO:0000313" key="3">
    <source>
        <dbReference type="EMBL" id="XCP97687.1"/>
    </source>
</evidence>
<dbReference type="GO" id="GO:0004331">
    <property type="term" value="F:fructose-2,6-bisphosphate 2-phosphatase activity"/>
    <property type="evidence" value="ECO:0007669"/>
    <property type="project" value="TreeGrafter"/>
</dbReference>
<sequence>MSTAAHTSLYLVRHAESRFIEGRERERGLTEQGYLDAEKIAQQLYSEDMDVFYSSPYVRAVHTIQALADLSGKPVMTEEDLRERALSGPHVQHEHFHVAKRQLYRDPSFAFPGGESGYQAQARAIHILQQILHKHSGEKIVIGTHGDVMTLILQHYDPAYGFEFWESTTMPDIYRMDLDTGNHMLQITRLWNEAEQEV</sequence>
<dbReference type="EMBL" id="CP159992">
    <property type="protein sequence ID" value="XCP97687.1"/>
    <property type="molecule type" value="Genomic_DNA"/>
</dbReference>
<organism evidence="3">
    <name type="scientific">Paenibacillus sp. AN1007</name>
    <dbReference type="NCBI Taxonomy" id="3151385"/>
    <lineage>
        <taxon>Bacteria</taxon>
        <taxon>Bacillati</taxon>
        <taxon>Bacillota</taxon>
        <taxon>Bacilli</taxon>
        <taxon>Bacillales</taxon>
        <taxon>Paenibacillaceae</taxon>
        <taxon>Paenibacillus</taxon>
    </lineage>
</organism>
<dbReference type="PANTHER" id="PTHR46517:SF1">
    <property type="entry name" value="FRUCTOSE-2,6-BISPHOSPHATASE TIGAR"/>
    <property type="match status" value="1"/>
</dbReference>
<dbReference type="EC" id="3.1.3.-" evidence="3"/>